<reference evidence="4" key="1">
    <citation type="submission" date="2011-06" db="EMBL/GenBank/DDBJ databases">
        <title>The complete genome of chromosome of Runella slithyformis DSM 19594.</title>
        <authorList>
            <consortium name="US DOE Joint Genome Institute (JGI-PGF)"/>
            <person name="Lucas S."/>
            <person name="Han J."/>
            <person name="Lapidus A."/>
            <person name="Bruce D."/>
            <person name="Goodwin L."/>
            <person name="Pitluck S."/>
            <person name="Peters L."/>
            <person name="Kyrpides N."/>
            <person name="Mavromatis K."/>
            <person name="Ivanova N."/>
            <person name="Ovchinnikova G."/>
            <person name="Zhang X."/>
            <person name="Misra M."/>
            <person name="Detter J.C."/>
            <person name="Tapia R."/>
            <person name="Han C."/>
            <person name="Land M."/>
            <person name="Hauser L."/>
            <person name="Markowitz V."/>
            <person name="Cheng J.-F."/>
            <person name="Hugenholtz P."/>
            <person name="Woyke T."/>
            <person name="Wu D."/>
            <person name="Tindall B."/>
            <person name="Faehrich R."/>
            <person name="Brambilla E."/>
            <person name="Klenk H.-P."/>
            <person name="Eisen J.A."/>
        </authorList>
    </citation>
    <scope>NUCLEOTIDE SEQUENCE [LARGE SCALE GENOMIC DNA]</scope>
    <source>
        <strain evidence="4">ATCC 29530 / DSM 19594 / LMG 11500 / NCIMB 11436 / LSU 4</strain>
    </source>
</reference>
<organism evidence="3 4">
    <name type="scientific">Runella slithyformis (strain ATCC 29530 / DSM 19594 / LMG 11500 / NCIMB 11436 / LSU 4)</name>
    <dbReference type="NCBI Taxonomy" id="761193"/>
    <lineage>
        <taxon>Bacteria</taxon>
        <taxon>Pseudomonadati</taxon>
        <taxon>Bacteroidota</taxon>
        <taxon>Cytophagia</taxon>
        <taxon>Cytophagales</taxon>
        <taxon>Spirosomataceae</taxon>
        <taxon>Runella</taxon>
    </lineage>
</organism>
<dbReference type="InterPro" id="IPR029058">
    <property type="entry name" value="AB_hydrolase_fold"/>
</dbReference>
<dbReference type="PANTHER" id="PTHR43056:SF10">
    <property type="entry name" value="COCE_NOND FAMILY, PUTATIVE (AFU_ORTHOLOGUE AFUA_7G00600)-RELATED"/>
    <property type="match status" value="1"/>
</dbReference>
<dbReference type="Gene3D" id="1.10.3020.10">
    <property type="entry name" value="alpha-amino acid ester hydrolase ( Helical cap domain)"/>
    <property type="match status" value="1"/>
</dbReference>
<sequence length="696" mass="80105">MSVCYLPTQQDVERGDEIRSLNQAIPSHLIQKRAPNRAFCQWNCIFFFLYFGSTAQSPRHFLFIHQTVYSIMRSFLLFFALLSVSFSYAQSEWVKQNYTKAEYDVAMRDGTNLHTIVYTPKDASAAKTYPFLMQRTCYSVAPYGEGKYPGQLGPNKFLMQEKYIFVYQDVRGRYMSEGTWTNMTPQIAHKTSKTQVDESSDTYDTIEWLLKNIPHHNGRVGQWGISYPGFYTVAGALSQHPSLKASSPQAPVSDFFFDDFHHNGAFTQGYFLTFPVFGIQHPKPTADNWWLPGLINANTQDGYQFNLDLGPLKNFDTYYKDNFFWQEHKEHPNYDEFWKKRSIVPHLTNVKHAVMTVGGWFDAEDLYGPLTVYKTLERNNPGAYNTLVMGPFGHGRWSQETGHTLHSNVYFGDSIATFYQREIETTFFHHFLKGPGDGKTGLPDAYLFDTGKKAWQQFDRWPAAAATKKTLYFHSGGKLSFEAPKQAAPGYTEYVSDPHKPVPYIENSTATMGFTPFDYMSEDQRFAARRTDVLVFQTEPLTEDVTLGGEIMAKLNFSTTGTDADFFVKLVDVYPGNEPDHAYLPHKNITLSNYHQMVRSEIMRARFRNSFEKPEPLIANKITPLNFRLQDVLHTFKKGHRIQIQVQSTAFPLFDRNPQKYVPNIYLAEDKDFIKATHRVYHQTGVFSGIEVEILK</sequence>
<dbReference type="Gene3D" id="2.60.120.260">
    <property type="entry name" value="Galactose-binding domain-like"/>
    <property type="match status" value="1"/>
</dbReference>
<accession>A0A7U4E4X8</accession>
<protein>
    <submittedName>
        <fullName evidence="3">Hydrolase CocE/NonD family protein</fullName>
    </submittedName>
</protein>
<name>A0A7U4E4X8_RUNSL</name>
<proteinExistence type="predicted"/>
<dbReference type="InterPro" id="IPR008979">
    <property type="entry name" value="Galactose-bd-like_sf"/>
</dbReference>
<dbReference type="PANTHER" id="PTHR43056">
    <property type="entry name" value="PEPTIDASE S9 PROLYL OLIGOPEPTIDASE"/>
    <property type="match status" value="1"/>
</dbReference>
<dbReference type="SUPFAM" id="SSF49785">
    <property type="entry name" value="Galactose-binding domain-like"/>
    <property type="match status" value="1"/>
</dbReference>
<dbReference type="NCBIfam" id="TIGR00976">
    <property type="entry name" value="CocE_NonD"/>
    <property type="match status" value="1"/>
</dbReference>
<dbReference type="Proteomes" id="UP000000493">
    <property type="component" value="Chromosome"/>
</dbReference>
<evidence type="ECO:0000313" key="4">
    <source>
        <dbReference type="Proteomes" id="UP000000493"/>
    </source>
</evidence>
<evidence type="ECO:0000259" key="2">
    <source>
        <dbReference type="SMART" id="SM00939"/>
    </source>
</evidence>
<dbReference type="EMBL" id="CP002859">
    <property type="protein sequence ID" value="AEI47534.1"/>
    <property type="molecule type" value="Genomic_DNA"/>
</dbReference>
<gene>
    <name evidence="3" type="ordered locus">Runsl_1105</name>
</gene>
<dbReference type="KEGG" id="rsi:Runsl_1105"/>
<feature type="domain" description="Xaa-Pro dipeptidyl-peptidase C-terminal" evidence="2">
    <location>
        <begin position="425"/>
        <end position="691"/>
    </location>
</feature>
<dbReference type="InterPro" id="IPR050585">
    <property type="entry name" value="Xaa-Pro_dipeptidyl-ppase/CocE"/>
</dbReference>
<dbReference type="SUPFAM" id="SSF53474">
    <property type="entry name" value="alpha/beta-Hydrolases"/>
    <property type="match status" value="1"/>
</dbReference>
<dbReference type="SMART" id="SM00939">
    <property type="entry name" value="PepX_C"/>
    <property type="match status" value="1"/>
</dbReference>
<dbReference type="InterPro" id="IPR000383">
    <property type="entry name" value="Xaa-Pro-like_dom"/>
</dbReference>
<reference evidence="3 4" key="2">
    <citation type="journal article" date="2012" name="Stand. Genomic Sci.">
        <title>Complete genome sequence of the aquatic bacterium Runella slithyformis type strain (LSU 4(T)).</title>
        <authorList>
            <person name="Copeland A."/>
            <person name="Zhang X."/>
            <person name="Misra M."/>
            <person name="Lapidus A."/>
            <person name="Nolan M."/>
            <person name="Lucas S."/>
            <person name="Deshpande S."/>
            <person name="Cheng J.F."/>
            <person name="Tapia R."/>
            <person name="Goodwin L.A."/>
            <person name="Pitluck S."/>
            <person name="Liolios K."/>
            <person name="Pagani I."/>
            <person name="Ivanova N."/>
            <person name="Mikhailova N."/>
            <person name="Pati A."/>
            <person name="Chen A."/>
            <person name="Palaniappan K."/>
            <person name="Land M."/>
            <person name="Hauser L."/>
            <person name="Pan C."/>
            <person name="Jeffries C.D."/>
            <person name="Detter J.C."/>
            <person name="Brambilla E.M."/>
            <person name="Rohde M."/>
            <person name="Djao O.D."/>
            <person name="Goker M."/>
            <person name="Sikorski J."/>
            <person name="Tindall B.J."/>
            <person name="Woyke T."/>
            <person name="Bristow J."/>
            <person name="Eisen J.A."/>
            <person name="Markowitz V."/>
            <person name="Hugenholtz P."/>
            <person name="Kyrpides N.C."/>
            <person name="Klenk H.P."/>
            <person name="Mavromatis K."/>
        </authorList>
    </citation>
    <scope>NUCLEOTIDE SEQUENCE [LARGE SCALE GENOMIC DNA]</scope>
    <source>
        <strain evidence="4">ATCC 29530 / DSM 19594 / LMG 11500 / NCIMB 11436 / LSU 4</strain>
    </source>
</reference>
<dbReference type="AlphaFoldDB" id="A0A7U4E4X8"/>
<evidence type="ECO:0000256" key="1">
    <source>
        <dbReference type="ARBA" id="ARBA00022801"/>
    </source>
</evidence>
<dbReference type="InterPro" id="IPR013736">
    <property type="entry name" value="Xaa-Pro_dipept_C"/>
</dbReference>
<dbReference type="Pfam" id="PF02129">
    <property type="entry name" value="Peptidase_S15"/>
    <property type="match status" value="1"/>
</dbReference>
<keyword evidence="1 3" id="KW-0378">Hydrolase</keyword>
<dbReference type="Gene3D" id="3.40.50.1820">
    <property type="entry name" value="alpha/beta hydrolase"/>
    <property type="match status" value="1"/>
</dbReference>
<evidence type="ECO:0000313" key="3">
    <source>
        <dbReference type="EMBL" id="AEI47534.1"/>
    </source>
</evidence>
<keyword evidence="4" id="KW-1185">Reference proteome</keyword>
<dbReference type="InterPro" id="IPR005674">
    <property type="entry name" value="CocE/Ser_esterase"/>
</dbReference>
<dbReference type="GO" id="GO:0008239">
    <property type="term" value="F:dipeptidyl-peptidase activity"/>
    <property type="evidence" value="ECO:0007669"/>
    <property type="project" value="InterPro"/>
</dbReference>
<dbReference type="Pfam" id="PF08530">
    <property type="entry name" value="PepX_C"/>
    <property type="match status" value="1"/>
</dbReference>